<feature type="compositionally biased region" description="Polar residues" evidence="1">
    <location>
        <begin position="69"/>
        <end position="87"/>
    </location>
</feature>
<feature type="domain" description="CxC2-like cysteine cluster KDZ transposase-associated" evidence="2">
    <location>
        <begin position="175"/>
        <end position="277"/>
    </location>
</feature>
<feature type="region of interest" description="Disordered" evidence="1">
    <location>
        <begin position="453"/>
        <end position="540"/>
    </location>
</feature>
<evidence type="ECO:0000313" key="4">
    <source>
        <dbReference type="Proteomes" id="UP001213000"/>
    </source>
</evidence>
<feature type="compositionally biased region" description="Acidic residues" evidence="1">
    <location>
        <begin position="518"/>
        <end position="534"/>
    </location>
</feature>
<feature type="compositionally biased region" description="Basic and acidic residues" evidence="1">
    <location>
        <begin position="453"/>
        <end position="463"/>
    </location>
</feature>
<protein>
    <recommendedName>
        <fullName evidence="2">CxC2-like cysteine cluster KDZ transposase-associated domain-containing protein</fullName>
    </recommendedName>
</protein>
<dbReference type="EMBL" id="JANIEX010000436">
    <property type="protein sequence ID" value="KAJ3567111.1"/>
    <property type="molecule type" value="Genomic_DNA"/>
</dbReference>
<dbReference type="Pfam" id="PF18803">
    <property type="entry name" value="CxC2"/>
    <property type="match status" value="1"/>
</dbReference>
<sequence length="865" mass="98587">MTKKCKNPHTYREVDESNGAQPKVQLDTVTLVQSSTGGKKAHQSIVVTGVVPVEQSPSIGPVTHAHSEGINTTTPDSENPPGDSSLNPVDETSAEEPGAAPKASKKSAYVKIQNWMPLFDILQICFMKLETERDVGKVCLSCTTNEPAIYRCTECLSCAAMFQKWTGTHFTFTLLRDIGLILYIGHQGKPCPASSYTKDMVIVHVNGIHHCAVQFCDCNDIIPNYLQLFLACYFPATSQMPSTAFTFSALETFHQLSLCSKITAYNYFNTLKKLTNHAFPQNVDDWYKELMAIMRVWRHLEECRKAGLVHHIQVEVPLRQAYSLAVRCPVCPEPGFNNSTCSKLKAVRQQQMVKFTDTVYSGVVATQCCHGLYVREGMVNLVRGETYWNWTKVHRLSNYLLLQLIKYWDELQEQNEMFSKLTSRFSTEVINNWMAMWDKAEEKVLREIDLKGKQEAKEAEREATKKRKKHSKGKGKRKGVTQYRDRSVFQVTGIKVPSRRAPPVEDEAERTEQSAGETDAEPDDDNDDDSDLDDNLLSGPSLSDLVEEGIEIQHLQCLVQEQVKKKNHNTQVLSESQSDLRSAIEAWRRDLRTIYPDIPPLGSSAYPEMDTLELPSSYPMLKIHEYNIAEFARLEFTIRLGVAYDAIDDIRSTIHIYNACKLVKRKEVFGQGPVTRAWTILNGLKGNIRECAKRYQQSFQGLRQLGLPDTHELRPITEQDLWGKDMPSTKKKGDSKREEPWFWIIGKPGNVSDEEWKLELDRVRWFRARASRDRLQEEVEIICAEFQRVTVSFTRMTDIWKTIGDRMSAQESDEYIAQGYRAYAYKQAEMYEQLNLASLGHWAEAAAHMAKPPLPFLVEPVDNGF</sequence>
<organism evidence="3 4">
    <name type="scientific">Leucocoprinus birnbaumii</name>
    <dbReference type="NCBI Taxonomy" id="56174"/>
    <lineage>
        <taxon>Eukaryota</taxon>
        <taxon>Fungi</taxon>
        <taxon>Dikarya</taxon>
        <taxon>Basidiomycota</taxon>
        <taxon>Agaricomycotina</taxon>
        <taxon>Agaricomycetes</taxon>
        <taxon>Agaricomycetidae</taxon>
        <taxon>Agaricales</taxon>
        <taxon>Agaricineae</taxon>
        <taxon>Agaricaceae</taxon>
        <taxon>Leucocoprinus</taxon>
    </lineage>
</organism>
<feature type="region of interest" description="Disordered" evidence="1">
    <location>
        <begin position="1"/>
        <end position="26"/>
    </location>
</feature>
<evidence type="ECO:0000313" key="3">
    <source>
        <dbReference type="EMBL" id="KAJ3567111.1"/>
    </source>
</evidence>
<feature type="region of interest" description="Disordered" evidence="1">
    <location>
        <begin position="53"/>
        <end position="103"/>
    </location>
</feature>
<evidence type="ECO:0000259" key="2">
    <source>
        <dbReference type="Pfam" id="PF18803"/>
    </source>
</evidence>
<reference evidence="3" key="1">
    <citation type="submission" date="2022-07" db="EMBL/GenBank/DDBJ databases">
        <title>Genome Sequence of Leucocoprinus birnbaumii.</title>
        <authorList>
            <person name="Buettner E."/>
        </authorList>
    </citation>
    <scope>NUCLEOTIDE SEQUENCE</scope>
    <source>
        <strain evidence="3">VT141</strain>
    </source>
</reference>
<dbReference type="AlphaFoldDB" id="A0AAD5YPW3"/>
<name>A0AAD5YPW3_9AGAR</name>
<feature type="compositionally biased region" description="Basic residues" evidence="1">
    <location>
        <begin position="464"/>
        <end position="479"/>
    </location>
</feature>
<accession>A0AAD5YPW3</accession>
<dbReference type="InterPro" id="IPR041457">
    <property type="entry name" value="CxC2_KDZ-assoc"/>
</dbReference>
<keyword evidence="4" id="KW-1185">Reference proteome</keyword>
<dbReference type="Proteomes" id="UP001213000">
    <property type="component" value="Unassembled WGS sequence"/>
</dbReference>
<evidence type="ECO:0000256" key="1">
    <source>
        <dbReference type="SAM" id="MobiDB-lite"/>
    </source>
</evidence>
<comment type="caution">
    <text evidence="3">The sequence shown here is derived from an EMBL/GenBank/DDBJ whole genome shotgun (WGS) entry which is preliminary data.</text>
</comment>
<proteinExistence type="predicted"/>
<gene>
    <name evidence="3" type="ORF">NP233_g6578</name>
</gene>